<protein>
    <recommendedName>
        <fullName evidence="4">Portal protein</fullName>
    </recommendedName>
</protein>
<dbReference type="RefSeq" id="WP_133203917.1">
    <property type="nucleotide sequence ID" value="NZ_SMRU01000009.1"/>
</dbReference>
<sequence length="618" mass="66495">MAKGNSVAAAILAAGGKNPGLMTQLAQQGQFDVNQPYNPLPRPASAFTQGQFAPGSPMIPMAVDVPGESERPDPRRSQYPVNWNLNHGTPGSEGLKLAPFATLRSAADVYSVARSCVDHRTNEIVSMGWDIVPTAEATQAMKGDPDLREDWEKRRRQVVEFFSSPDSDKAKYPTFESWLSALLEDRFVIDAVAIHLRPPRRRGAGPFGSNLAALDILDGATIRPLFDLAGATPSGSSVAYQQYLWGVPRVDLISVLTGEDVADLGDPAVEFRGDQLIYLRETTRTISPYGFSCVEKAIRPITIGLYKQIYQEDYFTEGSIPAQYVIAGDGVDTPQQIRMLQDALNAMAGDIAAKHRIIVLPKGSQTKDQKHSPLADQGDEWIISQVTGPFGMTPMDLGVTPRVSAVQSPSESKQLSQINTDKGSQNRIKPVTGQLKAELFDYVIQRVFGQKDMEWFWGIPSETDAGADIIDTHVTMVKNGLEAIDEARVAVGKNPFGLPETSVPGIITSTGYMPLTVAVQAAVASVAAAAGAAEPAQLGDEAPDKAPKDEDEPLKGPNLTTPAHDAVRAADGTPPAAKAVTAELEKLERFLRKGRPVSAFSSDILTSDELAEAELPKA</sequence>
<evidence type="ECO:0000313" key="2">
    <source>
        <dbReference type="EMBL" id="TDF96868.1"/>
    </source>
</evidence>
<gene>
    <name evidence="2" type="ORF">E1809_09090</name>
</gene>
<comment type="caution">
    <text evidence="2">The sequence shown here is derived from an EMBL/GenBank/DDBJ whole genome shotgun (WGS) entry which is preliminary data.</text>
</comment>
<keyword evidence="3" id="KW-1185">Reference proteome</keyword>
<dbReference type="OrthoDB" id="3078222at2"/>
<evidence type="ECO:0000313" key="3">
    <source>
        <dbReference type="Proteomes" id="UP000295511"/>
    </source>
</evidence>
<dbReference type="AlphaFoldDB" id="A0A4R5KPK6"/>
<accession>A0A4R5KPK6</accession>
<dbReference type="EMBL" id="SMRU01000009">
    <property type="protein sequence ID" value="TDF96868.1"/>
    <property type="molecule type" value="Genomic_DNA"/>
</dbReference>
<reference evidence="2 3" key="1">
    <citation type="submission" date="2019-03" db="EMBL/GenBank/DDBJ databases">
        <title>Whole genome sequence of Arthrobacter sp JH1-1.</title>
        <authorList>
            <person name="Trinh H.N."/>
        </authorList>
    </citation>
    <scope>NUCLEOTIDE SEQUENCE [LARGE SCALE GENOMIC DNA]</scope>
    <source>
        <strain evidence="2 3">JH1-1</strain>
    </source>
</reference>
<feature type="region of interest" description="Disordered" evidence="1">
    <location>
        <begin position="408"/>
        <end position="427"/>
    </location>
</feature>
<dbReference type="Proteomes" id="UP000295511">
    <property type="component" value="Unassembled WGS sequence"/>
</dbReference>
<evidence type="ECO:0000256" key="1">
    <source>
        <dbReference type="SAM" id="MobiDB-lite"/>
    </source>
</evidence>
<evidence type="ECO:0008006" key="4">
    <source>
        <dbReference type="Google" id="ProtNLM"/>
    </source>
</evidence>
<proteinExistence type="predicted"/>
<name>A0A4R5KPK6_9MICC</name>
<feature type="region of interest" description="Disordered" evidence="1">
    <location>
        <begin position="533"/>
        <end position="577"/>
    </location>
</feature>
<organism evidence="2 3">
    <name type="scientific">Arthrobacter terricola</name>
    <dbReference type="NCBI Taxonomy" id="2547396"/>
    <lineage>
        <taxon>Bacteria</taxon>
        <taxon>Bacillati</taxon>
        <taxon>Actinomycetota</taxon>
        <taxon>Actinomycetes</taxon>
        <taxon>Micrococcales</taxon>
        <taxon>Micrococcaceae</taxon>
        <taxon>Arthrobacter</taxon>
    </lineage>
</organism>